<gene>
    <name evidence="2" type="ORF">NOR_04937</name>
</gene>
<dbReference type="EMBL" id="AZHC01000014">
    <property type="protein sequence ID" value="OAA42088.1"/>
    <property type="molecule type" value="Genomic_DNA"/>
</dbReference>
<evidence type="ECO:0000313" key="3">
    <source>
        <dbReference type="Proteomes" id="UP000243498"/>
    </source>
</evidence>
<organism evidence="2 3">
    <name type="scientific">Metarhizium rileyi (strain RCEF 4871)</name>
    <name type="common">Nomuraea rileyi</name>
    <dbReference type="NCBI Taxonomy" id="1649241"/>
    <lineage>
        <taxon>Eukaryota</taxon>
        <taxon>Fungi</taxon>
        <taxon>Dikarya</taxon>
        <taxon>Ascomycota</taxon>
        <taxon>Pezizomycotina</taxon>
        <taxon>Sordariomycetes</taxon>
        <taxon>Hypocreomycetidae</taxon>
        <taxon>Hypocreales</taxon>
        <taxon>Clavicipitaceae</taxon>
        <taxon>Metarhizium</taxon>
    </lineage>
</organism>
<dbReference type="OMA" id="DGHCCFT"/>
<dbReference type="AlphaFoldDB" id="A0A162JBN2"/>
<name>A0A162JBN2_METRR</name>
<feature type="chain" id="PRO_5007836049" evidence="1">
    <location>
        <begin position="18"/>
        <end position="160"/>
    </location>
</feature>
<reference evidence="2 3" key="1">
    <citation type="journal article" date="2016" name="Genome Biol. Evol.">
        <title>Divergent and convergent evolution of fungal pathogenicity.</title>
        <authorList>
            <person name="Shang Y."/>
            <person name="Xiao G."/>
            <person name="Zheng P."/>
            <person name="Cen K."/>
            <person name="Zhan S."/>
            <person name="Wang C."/>
        </authorList>
    </citation>
    <scope>NUCLEOTIDE SEQUENCE [LARGE SCALE GENOMIC DNA]</scope>
    <source>
        <strain evidence="2 3">RCEF 4871</strain>
    </source>
</reference>
<keyword evidence="3" id="KW-1185">Reference proteome</keyword>
<keyword evidence="1" id="KW-0732">Signal</keyword>
<evidence type="ECO:0000313" key="2">
    <source>
        <dbReference type="EMBL" id="OAA42088.1"/>
    </source>
</evidence>
<protein>
    <submittedName>
        <fullName evidence="2">Uncharacterized protein</fullName>
    </submittedName>
</protein>
<feature type="signal peptide" evidence="1">
    <location>
        <begin position="1"/>
        <end position="17"/>
    </location>
</feature>
<dbReference type="OrthoDB" id="4912193at2759"/>
<proteinExistence type="predicted"/>
<dbReference type="Proteomes" id="UP000243498">
    <property type="component" value="Unassembled WGS sequence"/>
</dbReference>
<comment type="caution">
    <text evidence="2">The sequence shown here is derived from an EMBL/GenBank/DDBJ whole genome shotgun (WGS) entry which is preliminary data.</text>
</comment>
<evidence type="ECO:0000256" key="1">
    <source>
        <dbReference type="SAM" id="SignalP"/>
    </source>
</evidence>
<accession>A0A162JBN2</accession>
<sequence>MLLPSLITLILPAAATSLILPRQHVRPNACCFTLHEAANGQIVRQQTGSGFLYLGGSRPTGWYCIDLALPEILYDAFNNACFLNPDEVFQCFDPTRSDDDWGIKQSGDDVLIFVNGSSRFKVCPTESGDLIYSNLKKDARCRGLTLKAMGLKGSCGSLRG</sequence>